<dbReference type="SUPFAM" id="SSF54695">
    <property type="entry name" value="POZ domain"/>
    <property type="match status" value="1"/>
</dbReference>
<evidence type="ECO:0000313" key="3">
    <source>
        <dbReference type="Proteomes" id="UP000594220"/>
    </source>
</evidence>
<reference evidence="2" key="2">
    <citation type="submission" date="2025-09" db="UniProtKB">
        <authorList>
            <consortium name="Ensembl"/>
        </authorList>
    </citation>
    <scope>IDENTIFICATION</scope>
</reference>
<sequence>MVGGSIDVSSMYRCRMATEKHVFSESKSGKDVSLKCLGFLWDLHRIYLFKSKTLSQLLITAVESSRPKKGKLARCKVYPQLKGGKPNAEALYFFFCMHWEGFAIALKNLYNTEPEVEEADVLAVLAAASVLQFPSLFQK</sequence>
<dbReference type="Proteomes" id="UP000594220">
    <property type="component" value="Unplaced"/>
</dbReference>
<keyword evidence="3" id="KW-1185">Reference proteome</keyword>
<feature type="domain" description="BTBDG BTB/POZ" evidence="1">
    <location>
        <begin position="31"/>
        <end position="67"/>
    </location>
</feature>
<proteinExistence type="predicted"/>
<feature type="domain" description="BTBDG BTB/POZ" evidence="1">
    <location>
        <begin position="101"/>
        <end position="139"/>
    </location>
</feature>
<organism evidence="2 3">
    <name type="scientific">Crocodylus porosus</name>
    <name type="common">Saltwater crocodile</name>
    <name type="synonym">Estuarine crocodile</name>
    <dbReference type="NCBI Taxonomy" id="8502"/>
    <lineage>
        <taxon>Eukaryota</taxon>
        <taxon>Metazoa</taxon>
        <taxon>Chordata</taxon>
        <taxon>Craniata</taxon>
        <taxon>Vertebrata</taxon>
        <taxon>Euteleostomi</taxon>
        <taxon>Archelosauria</taxon>
        <taxon>Archosauria</taxon>
        <taxon>Crocodylia</taxon>
        <taxon>Longirostres</taxon>
        <taxon>Crocodylidae</taxon>
        <taxon>Crocodylus</taxon>
    </lineage>
</organism>
<dbReference type="InterPro" id="IPR011333">
    <property type="entry name" value="SKP1/BTB/POZ_sf"/>
</dbReference>
<reference evidence="2" key="1">
    <citation type="submission" date="2025-08" db="UniProtKB">
        <authorList>
            <consortium name="Ensembl"/>
        </authorList>
    </citation>
    <scope>IDENTIFICATION</scope>
</reference>
<evidence type="ECO:0000313" key="2">
    <source>
        <dbReference type="Ensembl" id="ENSCPRP00005014341.1"/>
    </source>
</evidence>
<dbReference type="OMA" id="LARCKVY"/>
<dbReference type="Ensembl" id="ENSCPRT00005016846.1">
    <property type="protein sequence ID" value="ENSCPRP00005014341.1"/>
    <property type="gene ID" value="ENSCPRG00005010107.1"/>
</dbReference>
<dbReference type="PANTHER" id="PTHR46843">
    <property type="entry name" value="BTB/POZ DOMAIN-CONTAINING PROTEIN 16"/>
    <property type="match status" value="1"/>
</dbReference>
<evidence type="ECO:0000259" key="1">
    <source>
        <dbReference type="Pfam" id="PF23998"/>
    </source>
</evidence>
<dbReference type="InterPro" id="IPR042833">
    <property type="entry name" value="BTBD16"/>
</dbReference>
<accession>A0A7M4EVC4</accession>
<name>A0A7M4EVC4_CROPO</name>
<dbReference type="InterPro" id="IPR056426">
    <property type="entry name" value="BTB_BTBDG"/>
</dbReference>
<dbReference type="Pfam" id="PF23998">
    <property type="entry name" value="BTB_BTBDG"/>
    <property type="match status" value="2"/>
</dbReference>
<dbReference type="PANTHER" id="PTHR46843:SF1">
    <property type="entry name" value="BTB_POZ DOMAIN-CONTAINING PROTEIN 16"/>
    <property type="match status" value="1"/>
</dbReference>
<dbReference type="AlphaFoldDB" id="A0A7M4EVC4"/>
<protein>
    <recommendedName>
        <fullName evidence="1">BTBDG BTB/POZ domain-containing protein</fullName>
    </recommendedName>
</protein>